<dbReference type="GO" id="GO:0007017">
    <property type="term" value="P:microtubule-based process"/>
    <property type="evidence" value="ECO:0007669"/>
    <property type="project" value="InterPro"/>
</dbReference>
<keyword evidence="1" id="KW-1185">Reference proteome</keyword>
<dbReference type="RefSeq" id="XP_025422171.1">
    <property type="nucleotide sequence ID" value="XM_025566386.1"/>
</dbReference>
<dbReference type="SUPFAM" id="SSF54648">
    <property type="entry name" value="DLC"/>
    <property type="match status" value="1"/>
</dbReference>
<dbReference type="InterPro" id="IPR037177">
    <property type="entry name" value="DLC_sf"/>
</dbReference>
<dbReference type="GeneID" id="112691928"/>
<dbReference type="Gene3D" id="3.30.740.10">
    <property type="entry name" value="Protein Inhibitor Of Neuronal Nitric Oxide Synthase"/>
    <property type="match status" value="1"/>
</dbReference>
<dbReference type="GO" id="GO:0030286">
    <property type="term" value="C:dynein complex"/>
    <property type="evidence" value="ECO:0007669"/>
    <property type="project" value="InterPro"/>
</dbReference>
<dbReference type="OrthoDB" id="6508397at2759"/>
<dbReference type="Proteomes" id="UP000694846">
    <property type="component" value="Unplaced"/>
</dbReference>
<evidence type="ECO:0000313" key="1">
    <source>
        <dbReference type="Proteomes" id="UP000694846"/>
    </source>
</evidence>
<evidence type="ECO:0000313" key="2">
    <source>
        <dbReference type="RefSeq" id="XP_025422171.1"/>
    </source>
</evidence>
<protein>
    <submittedName>
        <fullName evidence="2">Dynein light chain 4, axonemal-like</fullName>
    </submittedName>
</protein>
<gene>
    <name evidence="2" type="primary">LOC112691928</name>
</gene>
<organism evidence="1 2">
    <name type="scientific">Sipha flava</name>
    <name type="common">yellow sugarcane aphid</name>
    <dbReference type="NCBI Taxonomy" id="143950"/>
    <lineage>
        <taxon>Eukaryota</taxon>
        <taxon>Metazoa</taxon>
        <taxon>Ecdysozoa</taxon>
        <taxon>Arthropoda</taxon>
        <taxon>Hexapoda</taxon>
        <taxon>Insecta</taxon>
        <taxon>Pterygota</taxon>
        <taxon>Neoptera</taxon>
        <taxon>Paraneoptera</taxon>
        <taxon>Hemiptera</taxon>
        <taxon>Sternorrhyncha</taxon>
        <taxon>Aphidomorpha</taxon>
        <taxon>Aphidoidea</taxon>
        <taxon>Aphididae</taxon>
        <taxon>Sipha</taxon>
    </lineage>
</organism>
<name>A0A8B8GHV9_9HEMI</name>
<reference evidence="2" key="1">
    <citation type="submission" date="2025-08" db="UniProtKB">
        <authorList>
            <consortium name="RefSeq"/>
        </authorList>
    </citation>
    <scope>IDENTIFICATION</scope>
    <source>
        <tissue evidence="2">Whole body</tissue>
    </source>
</reference>
<accession>A0A8B8GHV9</accession>
<dbReference type="InterPro" id="IPR001372">
    <property type="entry name" value="Dynein_light_chain_typ-1/2"/>
</dbReference>
<dbReference type="AlphaFoldDB" id="A0A8B8GHV9"/>
<dbReference type="SMART" id="SM01375">
    <property type="entry name" value="Dynein_light"/>
    <property type="match status" value="1"/>
</dbReference>
<dbReference type="Pfam" id="PF01221">
    <property type="entry name" value="Dynein_light"/>
    <property type="match status" value="1"/>
</dbReference>
<sequence length="78" mass="8769">MSEKMKADSLEIVSTACELYAKDYMALSKLIKISMDKNHGSMWHVVVGENFSVELEYEPGTLMSLCYGGTLAICIWRT</sequence>
<proteinExistence type="predicted"/>